<dbReference type="InterPro" id="IPR011047">
    <property type="entry name" value="Quinoprotein_ADH-like_sf"/>
</dbReference>
<dbReference type="EMBL" id="BAAABY010000009">
    <property type="protein sequence ID" value="GAA0448884.1"/>
    <property type="molecule type" value="Genomic_DNA"/>
</dbReference>
<dbReference type="Proteomes" id="UP001500909">
    <property type="component" value="Unassembled WGS sequence"/>
</dbReference>
<evidence type="ECO:0000313" key="4">
    <source>
        <dbReference type="EMBL" id="GAA0448884.1"/>
    </source>
</evidence>
<feature type="repeat" description="WD" evidence="3">
    <location>
        <begin position="266"/>
        <end position="301"/>
    </location>
</feature>
<evidence type="ECO:0000256" key="2">
    <source>
        <dbReference type="ARBA" id="ARBA00022737"/>
    </source>
</evidence>
<evidence type="ECO:0000313" key="5">
    <source>
        <dbReference type="Proteomes" id="UP001500909"/>
    </source>
</evidence>
<feature type="repeat" description="WD" evidence="3">
    <location>
        <begin position="183"/>
        <end position="215"/>
    </location>
</feature>
<dbReference type="InterPro" id="IPR001680">
    <property type="entry name" value="WD40_rpt"/>
</dbReference>
<dbReference type="SUPFAM" id="SSF50998">
    <property type="entry name" value="Quinoprotein alcohol dehydrogenase-like"/>
    <property type="match status" value="1"/>
</dbReference>
<dbReference type="InterPro" id="IPR015943">
    <property type="entry name" value="WD40/YVTN_repeat-like_dom_sf"/>
</dbReference>
<keyword evidence="2" id="KW-0677">Repeat</keyword>
<keyword evidence="1 3" id="KW-0853">WD repeat</keyword>
<accession>A0ABN0ZIG2</accession>
<proteinExistence type="predicted"/>
<dbReference type="Pfam" id="PF00400">
    <property type="entry name" value="WD40"/>
    <property type="match status" value="2"/>
</dbReference>
<gene>
    <name evidence="4" type="ORF">GCM10010361_11130</name>
</gene>
<dbReference type="PROSITE" id="PS50082">
    <property type="entry name" value="WD_REPEATS_2"/>
    <property type="match status" value="2"/>
</dbReference>
<keyword evidence="5" id="KW-1185">Reference proteome</keyword>
<reference evidence="4 5" key="1">
    <citation type="journal article" date="2019" name="Int. J. Syst. Evol. Microbiol.">
        <title>The Global Catalogue of Microorganisms (GCM) 10K type strain sequencing project: providing services to taxonomists for standard genome sequencing and annotation.</title>
        <authorList>
            <consortium name="The Broad Institute Genomics Platform"/>
            <consortium name="The Broad Institute Genome Sequencing Center for Infectious Disease"/>
            <person name="Wu L."/>
            <person name="Ma J."/>
        </authorList>
    </citation>
    <scope>NUCLEOTIDE SEQUENCE [LARGE SCALE GENOMIC DNA]</scope>
    <source>
        <strain evidence="4 5">JCM 4805</strain>
    </source>
</reference>
<dbReference type="SMART" id="SM00320">
    <property type="entry name" value="WD40"/>
    <property type="match status" value="6"/>
</dbReference>
<comment type="caution">
    <text evidence="4">The sequence shown here is derived from an EMBL/GenBank/DDBJ whole genome shotgun (WGS) entry which is preliminary data.</text>
</comment>
<evidence type="ECO:0000256" key="3">
    <source>
        <dbReference type="PROSITE-ProRule" id="PRU00221"/>
    </source>
</evidence>
<organism evidence="4 5">
    <name type="scientific">Streptomyces olivaceiscleroticus</name>
    <dbReference type="NCBI Taxonomy" id="68245"/>
    <lineage>
        <taxon>Bacteria</taxon>
        <taxon>Bacillati</taxon>
        <taxon>Actinomycetota</taxon>
        <taxon>Actinomycetes</taxon>
        <taxon>Kitasatosporales</taxon>
        <taxon>Streptomycetaceae</taxon>
        <taxon>Streptomyces</taxon>
    </lineage>
</organism>
<dbReference type="PANTHER" id="PTHR19848:SF8">
    <property type="entry name" value="F-BOX AND WD REPEAT DOMAIN CONTAINING 7"/>
    <property type="match status" value="1"/>
</dbReference>
<evidence type="ECO:0000256" key="1">
    <source>
        <dbReference type="ARBA" id="ARBA00022574"/>
    </source>
</evidence>
<dbReference type="RefSeq" id="WP_346094065.1">
    <property type="nucleotide sequence ID" value="NZ_BAAABY010000009.1"/>
</dbReference>
<protein>
    <submittedName>
        <fullName evidence="4">PD40 domain-containing protein</fullName>
    </submittedName>
</protein>
<dbReference type="Gene3D" id="2.130.10.10">
    <property type="entry name" value="YVTN repeat-like/Quinoprotein amine dehydrogenase"/>
    <property type="match status" value="2"/>
</dbReference>
<dbReference type="PANTHER" id="PTHR19848">
    <property type="entry name" value="WD40 REPEAT PROTEIN"/>
    <property type="match status" value="1"/>
</dbReference>
<sequence length="345" mass="36078">MNTTEAAVDTGVSTAWETAVDDAPVALSTAAGQLAVAGAEGRVWALDLATGTATAVLELPGGALDVALSPDGRHVAATGPTGYALHDRETGRTVAIETGRWSATARWADMQRVAVASGKTALVLDTEGKQLWATEPAASTVTDLAWLRQGRRLAVAAYGAVRCHERHQERPVETYPYIGSHLALAVAPTGRWICSGNQDASIHIWRTRDGSELTMSGYPEKVSRLAFDDTGFWLAADGAPDVTVWDFSGKGPAGTAPRSLRAHETITALAWRPGGACHLASGGDDGTLALWHATSGRPQARLRPARTLEGESAVQALAWAGSELLIAAYHGGTVRGLRLPPGAAL</sequence>
<name>A0ABN0ZIG2_9ACTN</name>